<evidence type="ECO:0000256" key="2">
    <source>
        <dbReference type="ARBA" id="ARBA00022598"/>
    </source>
</evidence>
<evidence type="ECO:0000259" key="7">
    <source>
        <dbReference type="PROSITE" id="PS50280"/>
    </source>
</evidence>
<dbReference type="SUPFAM" id="SSF53623">
    <property type="entry name" value="MurD-like peptide ligases, catalytic domain"/>
    <property type="match status" value="2"/>
</dbReference>
<organism evidence="8 9">
    <name type="scientific">Symbiodinium microadriaticum</name>
    <name type="common">Dinoflagellate</name>
    <name type="synonym">Zooxanthella microadriatica</name>
    <dbReference type="NCBI Taxonomy" id="2951"/>
    <lineage>
        <taxon>Eukaryota</taxon>
        <taxon>Sar</taxon>
        <taxon>Alveolata</taxon>
        <taxon>Dinophyceae</taxon>
        <taxon>Suessiales</taxon>
        <taxon>Symbiodiniaceae</taxon>
        <taxon>Symbiodinium</taxon>
    </lineage>
</organism>
<comment type="similarity">
    <text evidence="1">Belongs to the folylpolyglutamate synthase family.</text>
</comment>
<keyword evidence="3" id="KW-0479">Metal-binding</keyword>
<dbReference type="PROSITE" id="PS50280">
    <property type="entry name" value="SET"/>
    <property type="match status" value="1"/>
</dbReference>
<dbReference type="GO" id="GO:0046872">
    <property type="term" value="F:metal ion binding"/>
    <property type="evidence" value="ECO:0007669"/>
    <property type="project" value="UniProtKB-KW"/>
</dbReference>
<gene>
    <name evidence="8" type="primary">FOL3</name>
    <name evidence="8" type="ORF">AK812_SmicGene27603</name>
</gene>
<dbReference type="PANTHER" id="PTHR11136">
    <property type="entry name" value="FOLYLPOLYGLUTAMATE SYNTHASE-RELATED"/>
    <property type="match status" value="1"/>
</dbReference>
<dbReference type="Pfam" id="PF08245">
    <property type="entry name" value="Mur_ligase_M"/>
    <property type="match status" value="1"/>
</dbReference>
<dbReference type="InterPro" id="IPR036565">
    <property type="entry name" value="Mur-like_cat_sf"/>
</dbReference>
<name>A0A1Q9D6E0_SYMMI</name>
<dbReference type="InterPro" id="IPR001214">
    <property type="entry name" value="SET_dom"/>
</dbReference>
<dbReference type="AlphaFoldDB" id="A0A1Q9D6E0"/>
<dbReference type="Gene3D" id="1.25.40.10">
    <property type="entry name" value="Tetratricopeptide repeat domain"/>
    <property type="match status" value="1"/>
</dbReference>
<evidence type="ECO:0000313" key="8">
    <source>
        <dbReference type="EMBL" id="OLP90773.1"/>
    </source>
</evidence>
<dbReference type="NCBIfam" id="TIGR01499">
    <property type="entry name" value="folC"/>
    <property type="match status" value="1"/>
</dbReference>
<keyword evidence="2" id="KW-0436">Ligase</keyword>
<evidence type="ECO:0000313" key="9">
    <source>
        <dbReference type="Proteomes" id="UP000186817"/>
    </source>
</evidence>
<dbReference type="GO" id="GO:0005829">
    <property type="term" value="C:cytosol"/>
    <property type="evidence" value="ECO:0007669"/>
    <property type="project" value="TreeGrafter"/>
</dbReference>
<dbReference type="SMART" id="SM00317">
    <property type="entry name" value="SET"/>
    <property type="match status" value="1"/>
</dbReference>
<dbReference type="PROSITE" id="PS01012">
    <property type="entry name" value="FOLYLPOLYGLU_SYNT_2"/>
    <property type="match status" value="1"/>
</dbReference>
<dbReference type="GO" id="GO:0005524">
    <property type="term" value="F:ATP binding"/>
    <property type="evidence" value="ECO:0007669"/>
    <property type="project" value="UniProtKB-KW"/>
</dbReference>
<feature type="domain" description="SET" evidence="7">
    <location>
        <begin position="244"/>
        <end position="392"/>
    </location>
</feature>
<dbReference type="InterPro" id="IPR001645">
    <property type="entry name" value="Folylpolyglutamate_synth"/>
</dbReference>
<dbReference type="GO" id="GO:0004326">
    <property type="term" value="F:tetrahydrofolylpolyglutamate synthase activity"/>
    <property type="evidence" value="ECO:0007669"/>
    <property type="project" value="InterPro"/>
</dbReference>
<evidence type="ECO:0000256" key="3">
    <source>
        <dbReference type="ARBA" id="ARBA00022723"/>
    </source>
</evidence>
<comment type="caution">
    <text evidence="8">The sequence shown here is derived from an EMBL/GenBank/DDBJ whole genome shotgun (WGS) entry which is preliminary data.</text>
</comment>
<dbReference type="Gene3D" id="3.40.1190.10">
    <property type="entry name" value="Mur-like, catalytic domain"/>
    <property type="match status" value="1"/>
</dbReference>
<dbReference type="InterPro" id="IPR036615">
    <property type="entry name" value="Mur_ligase_C_dom_sf"/>
</dbReference>
<dbReference type="PANTHER" id="PTHR11136:SF0">
    <property type="entry name" value="DIHYDROFOLATE SYNTHETASE-RELATED"/>
    <property type="match status" value="1"/>
</dbReference>
<dbReference type="InterPro" id="IPR018109">
    <property type="entry name" value="Folylpolyglutamate_synth_CS"/>
</dbReference>
<proteinExistence type="inferred from homology"/>
<dbReference type="CDD" id="cd20071">
    <property type="entry name" value="SET_SMYD"/>
    <property type="match status" value="1"/>
</dbReference>
<keyword evidence="5" id="KW-0067">ATP-binding</keyword>
<sequence>MPRGEIDPGLGRVLVALDRLGSPQQSLKGRVLHVAGTNGKGSVCAMLFSALRQAKLRVAMFTSPHLVEPSDAFRLAEDGEDKDFPKEQLSSLQDEIVELCRPAEQAADARTLSLTTFELQVVMALTLFARQQVDVAIVEVGMGGRDDATNVLIEPAACAISSIAMDHEKFLGSTREEIAGHKAGIFQTNRPAFVATSGMSQSVKKVIDDCAQAVSSLSGASVAHNPNQITMAAAFREVRAMAEPPWEIKAFPGRGLGVSGLRDLEKGECILSEPPAFLVQKSALPLEKDKRETFEAELREMISRLDASLQRQFWELEDCTGAAKSAIGICRTNTFTRNGDKQMLGCFLQGARFNHSCRPNVVWYWGDKTDAVLKMHVTKDCKRGEELCISYLPDLESSIEQRRSRLQSSHHFLCFCEVCSEPSATKRAESESLRAEFRALDQKVKELIKTDPEEAYRLTCRLSAIIDSEFGGDLWLHARTLNDAFNAALVSRNAALASSTMQKAITAWLRAGGDSDQELLKEMQGYADNPASHRFWCLGKCTLWRGSIGRKHSMLENMPVTWVEPAEVAAPTAEEAGEIIAEVQVLRVRGFKEELRLPLLGDYQRSNAALALAMLLELRCQQLQLRSREQVLDVSLLSDSTIAAGMAATKWAGRLEWLQLAGAGRVLLDGAHNPHAAEALGGYVDAAVRPHGRPVSWAAVLTLFASTWAFLRLPVAGPLVPRGSSLARRATESSTRRPLDAEDFRELLEQPDGANNIQSILKELLEDEGQLKEYNSTFQELAAAQEGAADSDPLAKFLSDPQAVWSWLQSNDKTQELMQIMQGSVLFDKLLKFGSEVLERRQVAELSEGSLVEISGLSAAEHLNGLTGTLSEATEEEMQERCSEQTFWFNCAGIVVFDETGKVALQIFDRGHSVKVRRTAMWYEFHKVTLNAEFEPGTEHEGLEGRAALVSTLTDEERELGFDKYSGRVVVDVLSLLPGGPILQRILMWPEHLQRRPFQAGDGVLLRNLEADTTLNEAAGTIEEEGTEPWKYIVALEVIALSAGKDAEAILRELLRSDQDAVYAVGFSSVEGMPWVQAQAPDEILTSVRSVRPHLRRVQACLDLPAALEAVKMDSVATQIVICGSLYLVADCVRLQRHALSGLQHKAKI</sequence>
<dbReference type="Proteomes" id="UP000186817">
    <property type="component" value="Unassembled WGS sequence"/>
</dbReference>
<keyword evidence="9" id="KW-1185">Reference proteome</keyword>
<dbReference type="Pfam" id="PF00856">
    <property type="entry name" value="SET"/>
    <property type="match status" value="1"/>
</dbReference>
<dbReference type="OrthoDB" id="5212574at2759"/>
<evidence type="ECO:0000256" key="6">
    <source>
        <dbReference type="ARBA" id="ARBA00022842"/>
    </source>
</evidence>
<dbReference type="GO" id="GO:0005739">
    <property type="term" value="C:mitochondrion"/>
    <property type="evidence" value="ECO:0007669"/>
    <property type="project" value="TreeGrafter"/>
</dbReference>
<dbReference type="Gene3D" id="2.170.270.10">
    <property type="entry name" value="SET domain"/>
    <property type="match status" value="1"/>
</dbReference>
<dbReference type="Gene3D" id="3.90.190.20">
    <property type="entry name" value="Mur ligase, C-terminal domain"/>
    <property type="match status" value="2"/>
</dbReference>
<dbReference type="InterPro" id="IPR013221">
    <property type="entry name" value="Mur_ligase_cen"/>
</dbReference>
<dbReference type="GO" id="GO:0008841">
    <property type="term" value="F:dihydrofolate synthase activity"/>
    <property type="evidence" value="ECO:0007669"/>
    <property type="project" value="TreeGrafter"/>
</dbReference>
<dbReference type="InterPro" id="IPR011990">
    <property type="entry name" value="TPR-like_helical_dom_sf"/>
</dbReference>
<dbReference type="EMBL" id="LSRX01000695">
    <property type="protein sequence ID" value="OLP90773.1"/>
    <property type="molecule type" value="Genomic_DNA"/>
</dbReference>
<dbReference type="SUPFAM" id="SSF53244">
    <property type="entry name" value="MurD-like peptide ligases, peptide-binding domain"/>
    <property type="match status" value="2"/>
</dbReference>
<reference evidence="8 9" key="1">
    <citation type="submission" date="2016-02" db="EMBL/GenBank/DDBJ databases">
        <title>Genome analysis of coral dinoflagellate symbionts highlights evolutionary adaptations to a symbiotic lifestyle.</title>
        <authorList>
            <person name="Aranda M."/>
            <person name="Li Y."/>
            <person name="Liew Y.J."/>
            <person name="Baumgarten S."/>
            <person name="Simakov O."/>
            <person name="Wilson M."/>
            <person name="Piel J."/>
            <person name="Ashoor H."/>
            <person name="Bougouffa S."/>
            <person name="Bajic V.B."/>
            <person name="Ryu T."/>
            <person name="Ravasi T."/>
            <person name="Bayer T."/>
            <person name="Micklem G."/>
            <person name="Kim H."/>
            <person name="Bhak J."/>
            <person name="Lajeunesse T.C."/>
            <person name="Voolstra C.R."/>
        </authorList>
    </citation>
    <scope>NUCLEOTIDE SEQUENCE [LARGE SCALE GENOMIC DNA]</scope>
    <source>
        <strain evidence="8 9">CCMP2467</strain>
    </source>
</reference>
<protein>
    <submittedName>
        <fullName evidence="8">Dihydrofolate synthetase</fullName>
    </submittedName>
</protein>
<evidence type="ECO:0000256" key="5">
    <source>
        <dbReference type="ARBA" id="ARBA00022840"/>
    </source>
</evidence>
<dbReference type="SUPFAM" id="SSF82199">
    <property type="entry name" value="SET domain"/>
    <property type="match status" value="1"/>
</dbReference>
<accession>A0A1Q9D6E0</accession>
<evidence type="ECO:0000256" key="4">
    <source>
        <dbReference type="ARBA" id="ARBA00022741"/>
    </source>
</evidence>
<keyword evidence="6" id="KW-0460">Magnesium</keyword>
<dbReference type="InterPro" id="IPR046341">
    <property type="entry name" value="SET_dom_sf"/>
</dbReference>
<evidence type="ECO:0000256" key="1">
    <source>
        <dbReference type="ARBA" id="ARBA00008276"/>
    </source>
</evidence>
<keyword evidence="4" id="KW-0547">Nucleotide-binding</keyword>